<feature type="domain" description="Inner membrane protein YgaP-like transmembrane" evidence="2">
    <location>
        <begin position="50"/>
        <end position="103"/>
    </location>
</feature>
<dbReference type="Pfam" id="PF11127">
    <property type="entry name" value="YgaP-like_TM"/>
    <property type="match status" value="1"/>
</dbReference>
<evidence type="ECO:0000313" key="3">
    <source>
        <dbReference type="EMBL" id="SEL91206.1"/>
    </source>
</evidence>
<dbReference type="InterPro" id="IPR021309">
    <property type="entry name" value="YgaP-like_TM"/>
</dbReference>
<keyword evidence="1" id="KW-0175">Coiled coil</keyword>
<dbReference type="OrthoDB" id="9797595at2"/>
<evidence type="ECO:0000313" key="4">
    <source>
        <dbReference type="Proteomes" id="UP000198916"/>
    </source>
</evidence>
<keyword evidence="4" id="KW-1185">Reference proteome</keyword>
<organism evidence="3 4">
    <name type="scientific">Parapedobacter koreensis</name>
    <dbReference type="NCBI Taxonomy" id="332977"/>
    <lineage>
        <taxon>Bacteria</taxon>
        <taxon>Pseudomonadati</taxon>
        <taxon>Bacteroidota</taxon>
        <taxon>Sphingobacteriia</taxon>
        <taxon>Sphingobacteriales</taxon>
        <taxon>Sphingobacteriaceae</taxon>
        <taxon>Parapedobacter</taxon>
    </lineage>
</organism>
<accession>A0A1H7U3G0</accession>
<proteinExistence type="predicted"/>
<dbReference type="AlphaFoldDB" id="A0A1H7U3G0"/>
<dbReference type="STRING" id="332977.SAMN05421740_11357"/>
<feature type="coiled-coil region" evidence="1">
    <location>
        <begin position="22"/>
        <end position="56"/>
    </location>
</feature>
<dbReference type="EMBL" id="FNZR01000013">
    <property type="protein sequence ID" value="SEL91206.1"/>
    <property type="molecule type" value="Genomic_DNA"/>
</dbReference>
<reference evidence="4" key="1">
    <citation type="submission" date="2016-10" db="EMBL/GenBank/DDBJ databases">
        <authorList>
            <person name="Varghese N."/>
            <person name="Submissions S."/>
        </authorList>
    </citation>
    <scope>NUCLEOTIDE SEQUENCE [LARGE SCALE GENOMIC DNA]</scope>
    <source>
        <strain evidence="4">Jip14</strain>
    </source>
</reference>
<gene>
    <name evidence="3" type="ORF">SAMN05421740_11357</name>
</gene>
<dbReference type="Proteomes" id="UP000198916">
    <property type="component" value="Unassembled WGS sequence"/>
</dbReference>
<name>A0A1H7U3G0_9SPHI</name>
<sequence>MFPKTKCIAGCLYSNEQKQHFIKTQEDMNAKTKEILDDVKERLQEASDHRNIANSERLLSVGAGAFVLYTGISRMFKTPLTSLAEVALGSALILRGATGYCPLKDSVYPEREVAIVERIVEE</sequence>
<evidence type="ECO:0000256" key="1">
    <source>
        <dbReference type="SAM" id="Coils"/>
    </source>
</evidence>
<evidence type="ECO:0000259" key="2">
    <source>
        <dbReference type="Pfam" id="PF11127"/>
    </source>
</evidence>
<dbReference type="RefSeq" id="WP_090609086.1">
    <property type="nucleotide sequence ID" value="NZ_FNZR01000013.1"/>
</dbReference>
<protein>
    <recommendedName>
        <fullName evidence="2">Inner membrane protein YgaP-like transmembrane domain-containing protein</fullName>
    </recommendedName>
</protein>